<gene>
    <name evidence="2" type="ORF">I9W82_005200</name>
</gene>
<evidence type="ECO:0000313" key="2">
    <source>
        <dbReference type="EMBL" id="KAG5417564.1"/>
    </source>
</evidence>
<protein>
    <submittedName>
        <fullName evidence="2">SLX4</fullName>
    </submittedName>
</protein>
<sequence length="243" mass="28646">MHNVEDVISDSEDEITTFLKPIKWNRFSEDPTHITEERSHVIEPTLAAHDHNEEASDSEEVYFNMTQMQSIHESVTELEKETEIQKKSIMSLRSLRCDSFEPMEDYKVSEPVKKRGKKRQSNATKSRKKNQSMSNSVREMFEADKSKYFIAKQSRIDEYCARSKNNNMSRTLQNRRPENFGEKLLLTSTDWIEILQSLKIRFPRTRCCLEIQAQESNEYTTLWDEASSNVILNKEEMNILYNK</sequence>
<dbReference type="GeneID" id="93653829"/>
<organism evidence="2 3">
    <name type="scientific">Candida metapsilosis</name>
    <dbReference type="NCBI Taxonomy" id="273372"/>
    <lineage>
        <taxon>Eukaryota</taxon>
        <taxon>Fungi</taxon>
        <taxon>Dikarya</taxon>
        <taxon>Ascomycota</taxon>
        <taxon>Saccharomycotina</taxon>
        <taxon>Pichiomycetes</taxon>
        <taxon>Debaryomycetaceae</taxon>
        <taxon>Candida/Lodderomyces clade</taxon>
        <taxon>Candida</taxon>
    </lineage>
</organism>
<dbReference type="RefSeq" id="XP_067546680.1">
    <property type="nucleotide sequence ID" value="XM_067694352.1"/>
</dbReference>
<dbReference type="AlphaFoldDB" id="A0A8H7ZBQ7"/>
<evidence type="ECO:0000256" key="1">
    <source>
        <dbReference type="SAM" id="MobiDB-lite"/>
    </source>
</evidence>
<dbReference type="EMBL" id="JAEOAQ010000007">
    <property type="protein sequence ID" value="KAG5417564.1"/>
    <property type="molecule type" value="Genomic_DNA"/>
</dbReference>
<dbReference type="OrthoDB" id="5349119at2759"/>
<feature type="compositionally biased region" description="Basic residues" evidence="1">
    <location>
        <begin position="114"/>
        <end position="130"/>
    </location>
</feature>
<proteinExistence type="predicted"/>
<feature type="region of interest" description="Disordered" evidence="1">
    <location>
        <begin position="106"/>
        <end position="136"/>
    </location>
</feature>
<name>A0A8H7ZBQ7_9ASCO</name>
<keyword evidence="3" id="KW-1185">Reference proteome</keyword>
<evidence type="ECO:0000313" key="3">
    <source>
        <dbReference type="Proteomes" id="UP000669133"/>
    </source>
</evidence>
<accession>A0A8H7ZBQ7</accession>
<reference evidence="2 3" key="1">
    <citation type="submission" date="2020-12" db="EMBL/GenBank/DDBJ databases">
        <title>Effect of drift, selection, and recombination on the evolution of hybrid genomes in Candida yeast pathogens.</title>
        <authorList>
            <person name="Mixao V."/>
            <person name="Ksiezopolska E."/>
            <person name="Saus E."/>
            <person name="Boekhout T."/>
            <person name="Gacser A."/>
            <person name="Gabaldon T."/>
        </authorList>
    </citation>
    <scope>NUCLEOTIDE SEQUENCE [LARGE SCALE GENOMIC DNA]</scope>
    <source>
        <strain evidence="2 3">BP57</strain>
    </source>
</reference>
<dbReference type="Proteomes" id="UP000669133">
    <property type="component" value="Unassembled WGS sequence"/>
</dbReference>
<comment type="caution">
    <text evidence="2">The sequence shown here is derived from an EMBL/GenBank/DDBJ whole genome shotgun (WGS) entry which is preliminary data.</text>
</comment>